<name>A0ABN9H7M0_9NEOB</name>
<evidence type="ECO:0000256" key="4">
    <source>
        <dbReference type="SAM" id="MobiDB-lite"/>
    </source>
</evidence>
<feature type="compositionally biased region" description="Polar residues" evidence="4">
    <location>
        <begin position="70"/>
        <end position="84"/>
    </location>
</feature>
<accession>A0ABN9H7M0</accession>
<dbReference type="PANTHER" id="PTHR13020:SF32">
    <property type="entry name" value="TRINUCLEOTIDE REPEAT-CONTAINING GENE 6B PROTEIN"/>
    <property type="match status" value="1"/>
</dbReference>
<comment type="caution">
    <text evidence="6">The sequence shown here is derived from an EMBL/GenBank/DDBJ whole genome shotgun (WGS) entry which is preliminary data.</text>
</comment>
<keyword evidence="1" id="KW-0810">Translation regulation</keyword>
<proteinExistence type="predicted"/>
<dbReference type="PANTHER" id="PTHR13020">
    <property type="entry name" value="TRINUCLEOTIDE REPEAT-CONTAINING GENE 6"/>
    <property type="match status" value="1"/>
</dbReference>
<keyword evidence="7" id="KW-1185">Reference proteome</keyword>
<evidence type="ECO:0000256" key="2">
    <source>
        <dbReference type="ARBA" id="ARBA00022884"/>
    </source>
</evidence>
<feature type="region of interest" description="Disordered" evidence="4">
    <location>
        <begin position="1"/>
        <end position="185"/>
    </location>
</feature>
<dbReference type="InterPro" id="IPR052068">
    <property type="entry name" value="GW182_domain"/>
</dbReference>
<evidence type="ECO:0000313" key="6">
    <source>
        <dbReference type="EMBL" id="CAI9616967.1"/>
    </source>
</evidence>
<evidence type="ECO:0000313" key="7">
    <source>
        <dbReference type="Proteomes" id="UP001162483"/>
    </source>
</evidence>
<keyword evidence="2" id="KW-0694">RNA-binding</keyword>
<reference evidence="6" key="1">
    <citation type="submission" date="2023-05" db="EMBL/GenBank/DDBJ databases">
        <authorList>
            <person name="Stuckert A."/>
        </authorList>
    </citation>
    <scope>NUCLEOTIDE SEQUENCE</scope>
</reference>
<dbReference type="Pfam" id="PF10427">
    <property type="entry name" value="Ago_hook"/>
    <property type="match status" value="1"/>
</dbReference>
<feature type="non-terminal residue" evidence="6">
    <location>
        <position position="1"/>
    </location>
</feature>
<feature type="compositionally biased region" description="Polar residues" evidence="4">
    <location>
        <begin position="100"/>
        <end position="129"/>
    </location>
</feature>
<feature type="domain" description="Argonaute hook" evidence="5">
    <location>
        <begin position="15"/>
        <end position="106"/>
    </location>
</feature>
<evidence type="ECO:0000256" key="3">
    <source>
        <dbReference type="ARBA" id="ARBA00023158"/>
    </source>
</evidence>
<dbReference type="InterPro" id="IPR019486">
    <property type="entry name" value="Argonaute_hook_dom"/>
</dbReference>
<gene>
    <name evidence="6" type="ORF">SPARVUS_LOCUS15484108</name>
</gene>
<evidence type="ECO:0000259" key="5">
    <source>
        <dbReference type="Pfam" id="PF10427"/>
    </source>
</evidence>
<sequence length="185" mass="19835">SHLNLLLDGGKQKKNWTSNPRLGNTPPVAPSAMKTGTKSMQDGWGESEAPVTGTRHSSWDDEEEGGVWNSAGSQGSGSSHNSAGWGQGGKKPQIKGSLKGGNSDSWINPLSKQFSNMGLLSQVDDPSTSKMDHPVGVLPEKKFEADKRGVNLGDFNDMMRKDRSGFRLPNSKEMGAADSGPYFEK</sequence>
<organism evidence="6 7">
    <name type="scientific">Staurois parvus</name>
    <dbReference type="NCBI Taxonomy" id="386267"/>
    <lineage>
        <taxon>Eukaryota</taxon>
        <taxon>Metazoa</taxon>
        <taxon>Chordata</taxon>
        <taxon>Craniata</taxon>
        <taxon>Vertebrata</taxon>
        <taxon>Euteleostomi</taxon>
        <taxon>Amphibia</taxon>
        <taxon>Batrachia</taxon>
        <taxon>Anura</taxon>
        <taxon>Neobatrachia</taxon>
        <taxon>Ranoidea</taxon>
        <taxon>Ranidae</taxon>
        <taxon>Staurois</taxon>
    </lineage>
</organism>
<feature type="non-terminal residue" evidence="6">
    <location>
        <position position="185"/>
    </location>
</feature>
<dbReference type="EMBL" id="CATNWA010020153">
    <property type="protein sequence ID" value="CAI9616967.1"/>
    <property type="molecule type" value="Genomic_DNA"/>
</dbReference>
<dbReference type="Proteomes" id="UP001162483">
    <property type="component" value="Unassembled WGS sequence"/>
</dbReference>
<keyword evidence="3" id="KW-0943">RNA-mediated gene silencing</keyword>
<protein>
    <recommendedName>
        <fullName evidence="5">Argonaute hook domain-containing protein</fullName>
    </recommendedName>
</protein>
<evidence type="ECO:0000256" key="1">
    <source>
        <dbReference type="ARBA" id="ARBA00022845"/>
    </source>
</evidence>
<feature type="compositionally biased region" description="Basic and acidic residues" evidence="4">
    <location>
        <begin position="139"/>
        <end position="149"/>
    </location>
</feature>